<dbReference type="InterPro" id="IPR017441">
    <property type="entry name" value="Protein_kinase_ATP_BS"/>
</dbReference>
<dbReference type="InterPro" id="IPR050339">
    <property type="entry name" value="CC_SR_Kinase"/>
</dbReference>
<evidence type="ECO:0000256" key="3">
    <source>
        <dbReference type="ARBA" id="ARBA00022679"/>
    </source>
</evidence>
<keyword evidence="5" id="KW-0418">Kinase</keyword>
<feature type="coiled-coil region" evidence="8">
    <location>
        <begin position="20"/>
        <end position="71"/>
    </location>
</feature>
<dbReference type="Pfam" id="PF00069">
    <property type="entry name" value="Pkinase"/>
    <property type="match status" value="1"/>
</dbReference>
<evidence type="ECO:0000313" key="10">
    <source>
        <dbReference type="EMBL" id="CAF1323259.1"/>
    </source>
</evidence>
<evidence type="ECO:0000256" key="7">
    <source>
        <dbReference type="PROSITE-ProRule" id="PRU10141"/>
    </source>
</evidence>
<dbReference type="GO" id="GO:0005524">
    <property type="term" value="F:ATP binding"/>
    <property type="evidence" value="ECO:0007669"/>
    <property type="project" value="UniProtKB-UniRule"/>
</dbReference>
<dbReference type="PANTHER" id="PTHR11042">
    <property type="entry name" value="EUKARYOTIC TRANSLATION INITIATION FACTOR 2-ALPHA KINASE EIF2-ALPHA KINASE -RELATED"/>
    <property type="match status" value="1"/>
</dbReference>
<keyword evidence="13" id="KW-1185">Reference proteome</keyword>
<evidence type="ECO:0000256" key="2">
    <source>
        <dbReference type="ARBA" id="ARBA00022527"/>
    </source>
</evidence>
<dbReference type="PROSITE" id="PS00107">
    <property type="entry name" value="PROTEIN_KINASE_ATP"/>
    <property type="match status" value="1"/>
</dbReference>
<evidence type="ECO:0000256" key="1">
    <source>
        <dbReference type="ARBA" id="ARBA00012513"/>
    </source>
</evidence>
<dbReference type="Gene3D" id="1.10.510.10">
    <property type="entry name" value="Transferase(Phosphotransferase) domain 1"/>
    <property type="match status" value="1"/>
</dbReference>
<dbReference type="EMBL" id="CAJNOL010004388">
    <property type="protein sequence ID" value="CAF1587105.1"/>
    <property type="molecule type" value="Genomic_DNA"/>
</dbReference>
<evidence type="ECO:0000313" key="11">
    <source>
        <dbReference type="EMBL" id="CAF1587105.1"/>
    </source>
</evidence>
<protein>
    <recommendedName>
        <fullName evidence="1">non-specific serine/threonine protein kinase</fullName>
        <ecNumber evidence="1">2.7.11.1</ecNumber>
    </recommendedName>
</protein>
<evidence type="ECO:0000256" key="6">
    <source>
        <dbReference type="ARBA" id="ARBA00022840"/>
    </source>
</evidence>
<keyword evidence="2" id="KW-0723">Serine/threonine-protein kinase</keyword>
<name>A0A815FGL6_9BILA</name>
<dbReference type="EMBL" id="CAJNOH010003097">
    <property type="protein sequence ID" value="CAF1323259.1"/>
    <property type="molecule type" value="Genomic_DNA"/>
</dbReference>
<evidence type="ECO:0000313" key="13">
    <source>
        <dbReference type="Proteomes" id="UP000663870"/>
    </source>
</evidence>
<organism evidence="10 12">
    <name type="scientific">Rotaria sordida</name>
    <dbReference type="NCBI Taxonomy" id="392033"/>
    <lineage>
        <taxon>Eukaryota</taxon>
        <taxon>Metazoa</taxon>
        <taxon>Spiralia</taxon>
        <taxon>Gnathifera</taxon>
        <taxon>Rotifera</taxon>
        <taxon>Eurotatoria</taxon>
        <taxon>Bdelloidea</taxon>
        <taxon>Philodinida</taxon>
        <taxon>Philodinidae</taxon>
        <taxon>Rotaria</taxon>
    </lineage>
</organism>
<dbReference type="EC" id="2.7.11.1" evidence="1"/>
<sequence length="618" mass="72853">MENPLNTPTSDIDKQILLQKLKVDEEKEKSKQEEEKLKQKQIDENIEKIKLKQIQEQKEILKLELKRKNQEEGIQARKLFMTDGEQMISISSDRLSSELTDLDYYNTFVVKTLTSFDIKSLLNNEKNIDDNMVKIFHNYFYQLKLYSNMSENEIQLTMNNLMDKLFNTFKNLTSLQYLNTSQLKYLKQIVRSDCTYIYKNININNKGEYASLQDFVICLGELKSSSEGIDSFDHIGQLCRYLAHILDVQNRQKIYGFITNLRYIRFYCVQKQTIQPYYKYGQSDIFEMLHISSELTSTVKKKKSNNRSKLYFNNDTYLNKDTIEIFMKFLTMNPDFYQYTMLNINPNDDLYGDEFHIKQRLGIGVTSVAYRLVNQDDNQRATNRISRVMKISKSMSYERIFMNEIKILEQLKELTNSNESKFFSNIIKWSPQGKFILFKDPLKALTSINLQQAKQLISIIEHLYKCGIIHRDIRPNNIMFDETCNHLKLIDFGFATTLENNENTKELGIEGVVLYAGLEFLKLYSEVVVLNAEMIHTYKYERTFDLTCALNVIMFMKNKEIAKKFNLWKSSSLKLRVAASLEFWSDLKQKNKNYNDLLNLIDNLSDFKIIKDGIEVLF</sequence>
<dbReference type="Proteomes" id="UP000663854">
    <property type="component" value="Unassembled WGS sequence"/>
</dbReference>
<evidence type="ECO:0000256" key="8">
    <source>
        <dbReference type="SAM" id="Coils"/>
    </source>
</evidence>
<evidence type="ECO:0000256" key="4">
    <source>
        <dbReference type="ARBA" id="ARBA00022741"/>
    </source>
</evidence>
<proteinExistence type="predicted"/>
<keyword evidence="4 7" id="KW-0547">Nucleotide-binding</keyword>
<evidence type="ECO:0000256" key="5">
    <source>
        <dbReference type="ARBA" id="ARBA00022777"/>
    </source>
</evidence>
<accession>A0A815FGL6</accession>
<dbReference type="InterPro" id="IPR011009">
    <property type="entry name" value="Kinase-like_dom_sf"/>
</dbReference>
<dbReference type="GO" id="GO:0005634">
    <property type="term" value="C:nucleus"/>
    <property type="evidence" value="ECO:0007669"/>
    <property type="project" value="TreeGrafter"/>
</dbReference>
<dbReference type="Proteomes" id="UP000663870">
    <property type="component" value="Unassembled WGS sequence"/>
</dbReference>
<reference evidence="10" key="1">
    <citation type="submission" date="2021-02" db="EMBL/GenBank/DDBJ databases">
        <authorList>
            <person name="Nowell W R."/>
        </authorList>
    </citation>
    <scope>NUCLEOTIDE SEQUENCE</scope>
</reference>
<dbReference type="SUPFAM" id="SSF56112">
    <property type="entry name" value="Protein kinase-like (PK-like)"/>
    <property type="match status" value="1"/>
</dbReference>
<dbReference type="SMART" id="SM00220">
    <property type="entry name" value="S_TKc"/>
    <property type="match status" value="1"/>
</dbReference>
<dbReference type="GO" id="GO:0005737">
    <property type="term" value="C:cytoplasm"/>
    <property type="evidence" value="ECO:0007669"/>
    <property type="project" value="TreeGrafter"/>
</dbReference>
<dbReference type="PROSITE" id="PS50011">
    <property type="entry name" value="PROTEIN_KINASE_DOM"/>
    <property type="match status" value="1"/>
</dbReference>
<dbReference type="PANTHER" id="PTHR11042:SF160">
    <property type="entry name" value="EUKARYOTIC TRANSLATION INITIATION FACTOR 2-ALPHA KINASE 1"/>
    <property type="match status" value="1"/>
</dbReference>
<dbReference type="GO" id="GO:0004694">
    <property type="term" value="F:eukaryotic translation initiation factor 2alpha kinase activity"/>
    <property type="evidence" value="ECO:0007669"/>
    <property type="project" value="TreeGrafter"/>
</dbReference>
<dbReference type="PROSITE" id="PS00109">
    <property type="entry name" value="PROTEIN_KINASE_TYR"/>
    <property type="match status" value="1"/>
</dbReference>
<evidence type="ECO:0000313" key="12">
    <source>
        <dbReference type="Proteomes" id="UP000663854"/>
    </source>
</evidence>
<keyword evidence="8" id="KW-0175">Coiled coil</keyword>
<feature type="binding site" evidence="7">
    <location>
        <position position="390"/>
    </location>
    <ligand>
        <name>ATP</name>
        <dbReference type="ChEBI" id="CHEBI:30616"/>
    </ligand>
</feature>
<comment type="caution">
    <text evidence="10">The sequence shown here is derived from an EMBL/GenBank/DDBJ whole genome shotgun (WGS) entry which is preliminary data.</text>
</comment>
<feature type="domain" description="Protein kinase" evidence="9">
    <location>
        <begin position="355"/>
        <end position="618"/>
    </location>
</feature>
<keyword evidence="6 7" id="KW-0067">ATP-binding</keyword>
<dbReference type="InterPro" id="IPR008266">
    <property type="entry name" value="Tyr_kinase_AS"/>
</dbReference>
<evidence type="ECO:0000259" key="9">
    <source>
        <dbReference type="PROSITE" id="PS50011"/>
    </source>
</evidence>
<keyword evidence="3" id="KW-0808">Transferase</keyword>
<dbReference type="InterPro" id="IPR000719">
    <property type="entry name" value="Prot_kinase_dom"/>
</dbReference>
<gene>
    <name evidence="11" type="ORF">JXQ802_LOCUS46839</name>
    <name evidence="10" type="ORF">PYM288_LOCUS31025</name>
</gene>
<dbReference type="AlphaFoldDB" id="A0A815FGL6"/>